<reference evidence="2 3" key="1">
    <citation type="submission" date="2019-10" db="EMBL/GenBank/DDBJ databases">
        <title>Description of Paenibacillus pedi sp. nov.</title>
        <authorList>
            <person name="Carlier A."/>
            <person name="Qi S."/>
        </authorList>
    </citation>
    <scope>NUCLEOTIDE SEQUENCE [LARGE SCALE GENOMIC DNA]</scope>
    <source>
        <strain evidence="2 3">LMG 31457</strain>
    </source>
</reference>
<sequence>MEYVKAPNYPIAPMAAPMPMPAPAPMPMPITMPIAQQPAPIMHHHKPVHNDIHLHASYQQTSFVFPKPVAAAPVAKVCSHHGHNNLGSILVLFILLVIITRCICK</sequence>
<comment type="caution">
    <text evidence="2">The sequence shown here is derived from an EMBL/GenBank/DDBJ whole genome shotgun (WGS) entry which is preliminary data.</text>
</comment>
<evidence type="ECO:0000256" key="1">
    <source>
        <dbReference type="SAM" id="Phobius"/>
    </source>
</evidence>
<feature type="transmembrane region" description="Helical" evidence="1">
    <location>
        <begin position="86"/>
        <end position="104"/>
    </location>
</feature>
<keyword evidence="1" id="KW-0472">Membrane</keyword>
<dbReference type="EMBL" id="WHNZ01000086">
    <property type="protein sequence ID" value="NOV04690.1"/>
    <property type="molecule type" value="Genomic_DNA"/>
</dbReference>
<proteinExistence type="predicted"/>
<protein>
    <submittedName>
        <fullName evidence="2">Uncharacterized protein</fullName>
    </submittedName>
</protein>
<gene>
    <name evidence="2" type="ORF">GC097_32495</name>
</gene>
<keyword evidence="3" id="KW-1185">Reference proteome</keyword>
<dbReference type="Proteomes" id="UP000618579">
    <property type="component" value="Unassembled WGS sequence"/>
</dbReference>
<evidence type="ECO:0000313" key="3">
    <source>
        <dbReference type="Proteomes" id="UP000618579"/>
    </source>
</evidence>
<name>A0ABX1ZXC4_9BACL</name>
<dbReference type="RefSeq" id="WP_171687499.1">
    <property type="nucleotide sequence ID" value="NZ_WHNZ01000086.1"/>
</dbReference>
<evidence type="ECO:0000313" key="2">
    <source>
        <dbReference type="EMBL" id="NOV04690.1"/>
    </source>
</evidence>
<accession>A0ABX1ZXC4</accession>
<organism evidence="2 3">
    <name type="scientific">Paenibacillus planticolens</name>
    <dbReference type="NCBI Taxonomy" id="2654976"/>
    <lineage>
        <taxon>Bacteria</taxon>
        <taxon>Bacillati</taxon>
        <taxon>Bacillota</taxon>
        <taxon>Bacilli</taxon>
        <taxon>Bacillales</taxon>
        <taxon>Paenibacillaceae</taxon>
        <taxon>Paenibacillus</taxon>
    </lineage>
</organism>
<keyword evidence="1" id="KW-1133">Transmembrane helix</keyword>
<keyword evidence="1" id="KW-0812">Transmembrane</keyword>